<keyword evidence="2" id="KW-1185">Reference proteome</keyword>
<accession>A0A4P6KW06</accession>
<protein>
    <submittedName>
        <fullName evidence="1">Uncharacterized protein</fullName>
    </submittedName>
</protein>
<gene>
    <name evidence="1" type="ORF">EWM63_09265</name>
</gene>
<dbReference type="OrthoDB" id="8778371at2"/>
<reference evidence="1 2" key="1">
    <citation type="submission" date="2019-02" db="EMBL/GenBank/DDBJ databases">
        <title>Draft Genome Sequences of Six Type Strains of the Genus Massilia.</title>
        <authorList>
            <person name="Miess H."/>
            <person name="Frediansyhah A."/>
            <person name="Gross H."/>
        </authorList>
    </citation>
    <scope>NUCLEOTIDE SEQUENCE [LARGE SCALE GENOMIC DNA]</scope>
    <source>
        <strain evidence="1 2">DSM 17473</strain>
    </source>
</reference>
<dbReference type="KEGG" id="plue:EWM63_09265"/>
<dbReference type="Proteomes" id="UP000290637">
    <property type="component" value="Chromosome"/>
</dbReference>
<proteinExistence type="predicted"/>
<dbReference type="RefSeq" id="WP_130186269.1">
    <property type="nucleotide sequence ID" value="NZ_CP035913.1"/>
</dbReference>
<dbReference type="EMBL" id="CP035913">
    <property type="protein sequence ID" value="QBE63140.1"/>
    <property type="molecule type" value="Genomic_DNA"/>
</dbReference>
<organism evidence="1 2">
    <name type="scientific">Pseudoduganella lutea</name>
    <dbReference type="NCBI Taxonomy" id="321985"/>
    <lineage>
        <taxon>Bacteria</taxon>
        <taxon>Pseudomonadati</taxon>
        <taxon>Pseudomonadota</taxon>
        <taxon>Betaproteobacteria</taxon>
        <taxon>Burkholderiales</taxon>
        <taxon>Oxalobacteraceae</taxon>
        <taxon>Telluria group</taxon>
        <taxon>Pseudoduganella</taxon>
    </lineage>
</organism>
<name>A0A4P6KW06_9BURK</name>
<evidence type="ECO:0000313" key="1">
    <source>
        <dbReference type="EMBL" id="QBE63140.1"/>
    </source>
</evidence>
<dbReference type="AlphaFoldDB" id="A0A4P6KW06"/>
<evidence type="ECO:0000313" key="2">
    <source>
        <dbReference type="Proteomes" id="UP000290637"/>
    </source>
</evidence>
<sequence>MHWYGNDAQCGEAKITVRSYCQTPDIDENAVVQMNRGCGEQELRIVQPGKKPVTLDLRKYEHDNDEMRIASSLRCVAAGTNRYLLVMFDNGGSCDTCEISAVLGLDGRWKSYGEKWLAVSRKERGAIEAAQRDWLQVPTQDINNMQRAEGE</sequence>